<evidence type="ECO:0000256" key="1">
    <source>
        <dbReference type="SAM" id="MobiDB-lite"/>
    </source>
</evidence>
<sequence>GTMCAICCGEVPGFVDRAHTPAAYAFRLVDDYATEQGAGAARADGNVHGDGDRPAVTLDGEWREAGGGKEEGARDDRSEAGQTSAGPGDRDLHGAKLAAQAFPQSTAAAVTDAASAGRPAEATPAPVQSPSAGVAAEAPGR</sequence>
<gene>
    <name evidence="2" type="ORF">ABZ071_36110</name>
</gene>
<feature type="region of interest" description="Disordered" evidence="1">
    <location>
        <begin position="37"/>
        <end position="141"/>
    </location>
</feature>
<name>A0ABV2VWL1_9ACTN</name>
<dbReference type="Proteomes" id="UP001550348">
    <property type="component" value="Unassembled WGS sequence"/>
</dbReference>
<feature type="non-terminal residue" evidence="2">
    <location>
        <position position="1"/>
    </location>
</feature>
<feature type="compositionally biased region" description="Low complexity" evidence="1">
    <location>
        <begin position="98"/>
        <end position="116"/>
    </location>
</feature>
<evidence type="ECO:0000313" key="3">
    <source>
        <dbReference type="Proteomes" id="UP001550348"/>
    </source>
</evidence>
<reference evidence="2 3" key="1">
    <citation type="submission" date="2024-06" db="EMBL/GenBank/DDBJ databases">
        <title>The Natural Products Discovery Center: Release of the First 8490 Sequenced Strains for Exploring Actinobacteria Biosynthetic Diversity.</title>
        <authorList>
            <person name="Kalkreuter E."/>
            <person name="Kautsar S.A."/>
            <person name="Yang D."/>
            <person name="Bader C.D."/>
            <person name="Teijaro C.N."/>
            <person name="Fluegel L."/>
            <person name="Davis C.M."/>
            <person name="Simpson J.R."/>
            <person name="Lauterbach L."/>
            <person name="Steele A.D."/>
            <person name="Gui C."/>
            <person name="Meng S."/>
            <person name="Li G."/>
            <person name="Viehrig K."/>
            <person name="Ye F."/>
            <person name="Su P."/>
            <person name="Kiefer A.F."/>
            <person name="Nichols A."/>
            <person name="Cepeda A.J."/>
            <person name="Yan W."/>
            <person name="Fan B."/>
            <person name="Jiang Y."/>
            <person name="Adhikari A."/>
            <person name="Zheng C.-J."/>
            <person name="Schuster L."/>
            <person name="Cowan T.M."/>
            <person name="Smanski M.J."/>
            <person name="Chevrette M.G."/>
            <person name="De Carvalho L.P.S."/>
            <person name="Shen B."/>
        </authorList>
    </citation>
    <scope>NUCLEOTIDE SEQUENCE [LARGE SCALE GENOMIC DNA]</scope>
    <source>
        <strain evidence="2 3">NPDC006286</strain>
    </source>
</reference>
<dbReference type="EMBL" id="JBEXRX010000363">
    <property type="protein sequence ID" value="MEU0157173.1"/>
    <property type="molecule type" value="Genomic_DNA"/>
</dbReference>
<organism evidence="2 3">
    <name type="scientific">Micromonospora fulviviridis</name>
    <dbReference type="NCBI Taxonomy" id="47860"/>
    <lineage>
        <taxon>Bacteria</taxon>
        <taxon>Bacillati</taxon>
        <taxon>Actinomycetota</taxon>
        <taxon>Actinomycetes</taxon>
        <taxon>Micromonosporales</taxon>
        <taxon>Micromonosporaceae</taxon>
        <taxon>Micromonospora</taxon>
    </lineage>
</organism>
<comment type="caution">
    <text evidence="2">The sequence shown here is derived from an EMBL/GenBank/DDBJ whole genome shotgun (WGS) entry which is preliminary data.</text>
</comment>
<protein>
    <submittedName>
        <fullName evidence="2">Uncharacterized protein</fullName>
    </submittedName>
</protein>
<proteinExistence type="predicted"/>
<accession>A0ABV2VWL1</accession>
<keyword evidence="3" id="KW-1185">Reference proteome</keyword>
<feature type="compositionally biased region" description="Basic and acidic residues" evidence="1">
    <location>
        <begin position="60"/>
        <end position="79"/>
    </location>
</feature>
<evidence type="ECO:0000313" key="2">
    <source>
        <dbReference type="EMBL" id="MEU0157173.1"/>
    </source>
</evidence>